<feature type="transmembrane region" description="Helical" evidence="1">
    <location>
        <begin position="260"/>
        <end position="282"/>
    </location>
</feature>
<keyword evidence="1" id="KW-1133">Transmembrane helix</keyword>
<accession>A0A1T5J732</accession>
<evidence type="ECO:0000313" key="2">
    <source>
        <dbReference type="EMBL" id="SKC47156.1"/>
    </source>
</evidence>
<dbReference type="InterPro" id="IPR002798">
    <property type="entry name" value="SpoIIM-like"/>
</dbReference>
<keyword evidence="1" id="KW-0812">Transmembrane</keyword>
<dbReference type="AlphaFoldDB" id="A0A1T5J732"/>
<gene>
    <name evidence="2" type="ORF">SAMN02194393_00967</name>
</gene>
<feature type="transmembrane region" description="Helical" evidence="1">
    <location>
        <begin position="104"/>
        <end position="126"/>
    </location>
</feature>
<organism evidence="2 3">
    <name type="scientific">Maledivibacter halophilus</name>
    <dbReference type="NCBI Taxonomy" id="36842"/>
    <lineage>
        <taxon>Bacteria</taxon>
        <taxon>Bacillati</taxon>
        <taxon>Bacillota</taxon>
        <taxon>Clostridia</taxon>
        <taxon>Peptostreptococcales</taxon>
        <taxon>Caminicellaceae</taxon>
        <taxon>Maledivibacter</taxon>
    </lineage>
</organism>
<dbReference type="RefSeq" id="WP_079489772.1">
    <property type="nucleotide sequence ID" value="NZ_FUZT01000002.1"/>
</dbReference>
<dbReference type="PANTHER" id="PTHR35337:SF1">
    <property type="entry name" value="SLR1478 PROTEIN"/>
    <property type="match status" value="1"/>
</dbReference>
<dbReference type="OrthoDB" id="9800053at2"/>
<dbReference type="PANTHER" id="PTHR35337">
    <property type="entry name" value="SLR1478 PROTEIN"/>
    <property type="match status" value="1"/>
</dbReference>
<keyword evidence="3" id="KW-1185">Reference proteome</keyword>
<feature type="transmembrane region" description="Helical" evidence="1">
    <location>
        <begin position="159"/>
        <end position="180"/>
    </location>
</feature>
<dbReference type="Proteomes" id="UP000190285">
    <property type="component" value="Unassembled WGS sequence"/>
</dbReference>
<feature type="transmembrane region" description="Helical" evidence="1">
    <location>
        <begin position="187"/>
        <end position="207"/>
    </location>
</feature>
<sequence length="321" mass="36303">MKENQFIEKHTSSWTELKNLTDLLDKKGISKLNSKQIRKFLYLFRKTSHHLSYSKTHFPNSDIVPYLNSLAGRAHNHIYAVKKGSISDIFKYFSMDFPSQIKKFRAYILTAFLIFFTGFIISLIMVEINSENASYFLPNNMIENINWEMNNHDNWDYPLMSSVIMVNNISVSFKAFVLGITLGIGTIYILFYNGAILGALTGLVYHFGNPFTYWSLILPHGIIELTAIFISGGAGLIIARSILIPKEYSRKHSIIKGAKEAVYLIFGIGLMLVIAGIIEGFFTPLSISPGAKLIFALVTAMGLISYFAIPYFINSKLQIFK</sequence>
<evidence type="ECO:0000313" key="3">
    <source>
        <dbReference type="Proteomes" id="UP000190285"/>
    </source>
</evidence>
<dbReference type="EMBL" id="FUZT01000002">
    <property type="protein sequence ID" value="SKC47156.1"/>
    <property type="molecule type" value="Genomic_DNA"/>
</dbReference>
<dbReference type="Pfam" id="PF01944">
    <property type="entry name" value="SpoIIM"/>
    <property type="match status" value="1"/>
</dbReference>
<proteinExistence type="predicted"/>
<reference evidence="3" key="1">
    <citation type="submission" date="2017-02" db="EMBL/GenBank/DDBJ databases">
        <authorList>
            <person name="Varghese N."/>
            <person name="Submissions S."/>
        </authorList>
    </citation>
    <scope>NUCLEOTIDE SEQUENCE [LARGE SCALE GENOMIC DNA]</scope>
    <source>
        <strain evidence="3">M1</strain>
    </source>
</reference>
<keyword evidence="1" id="KW-0472">Membrane</keyword>
<evidence type="ECO:0000256" key="1">
    <source>
        <dbReference type="SAM" id="Phobius"/>
    </source>
</evidence>
<feature type="transmembrane region" description="Helical" evidence="1">
    <location>
        <begin position="213"/>
        <end position="239"/>
    </location>
</feature>
<name>A0A1T5J732_9FIRM</name>
<protein>
    <submittedName>
        <fullName evidence="2">Uncharacterized membrane protein SpoIIM, required for sporulation</fullName>
    </submittedName>
</protein>
<feature type="transmembrane region" description="Helical" evidence="1">
    <location>
        <begin position="294"/>
        <end position="313"/>
    </location>
</feature>
<dbReference type="STRING" id="36842.SAMN02194393_00967"/>